<feature type="domain" description="S-Me-THD-like C-terminal" evidence="2">
    <location>
        <begin position="182"/>
        <end position="353"/>
    </location>
</feature>
<protein>
    <submittedName>
        <fullName evidence="3">DUF917 domain-containing protein</fullName>
    </submittedName>
</protein>
<dbReference type="Gene3D" id="2.40.390.10">
    <property type="entry name" value="CV3147-like"/>
    <property type="match status" value="1"/>
</dbReference>
<dbReference type="InterPro" id="IPR024071">
    <property type="entry name" value="S-Me-THD_C_sf"/>
</dbReference>
<keyword evidence="4" id="KW-1185">Reference proteome</keyword>
<dbReference type="EMBL" id="QRMS01000004">
    <property type="protein sequence ID" value="RHJ85999.1"/>
    <property type="molecule type" value="Genomic_DNA"/>
</dbReference>
<dbReference type="Gene3D" id="3.40.1610.10">
    <property type="entry name" value="CV3147-like domain"/>
    <property type="match status" value="1"/>
</dbReference>
<dbReference type="Pfam" id="PF06032">
    <property type="entry name" value="S-Me-THD_N"/>
    <property type="match status" value="1"/>
</dbReference>
<dbReference type="InterPro" id="IPR027479">
    <property type="entry name" value="S-Me-THD_N_sf"/>
</dbReference>
<accession>A0A415DYR5</accession>
<feature type="domain" description="S-Me-THD N-terminal" evidence="1">
    <location>
        <begin position="13"/>
        <end position="173"/>
    </location>
</feature>
<organism evidence="3 4">
    <name type="scientific">Emergencia timonensis</name>
    <dbReference type="NCBI Taxonomy" id="1776384"/>
    <lineage>
        <taxon>Bacteria</taxon>
        <taxon>Bacillati</taxon>
        <taxon>Bacillota</taxon>
        <taxon>Clostridia</taxon>
        <taxon>Peptostreptococcales</taxon>
        <taxon>Anaerovoracaceae</taxon>
        <taxon>Emergencia</taxon>
    </lineage>
</organism>
<dbReference type="Pfam" id="PF20906">
    <property type="entry name" value="S-Me-THD_C"/>
    <property type="match status" value="1"/>
</dbReference>
<sequence>MEDLKMIRDLHKDDLKYIVYGSSFYGGGGGGSMEEGEALLAAMLAEDPDLTIKMYDVEDMEDDPAVVSTMVAALGSPVATKGRTFQDESVNAVKGMAEEASFTGRMLKYVYSGEQGGGNTLLPLYAAWKNGLPILNTDGNGRAVPELNTGLLPVHGIPTSPVVLASEKGDTIVGRAKDPMDSKACENIARYMCQAYDQGIGFAAWMMNKEDHLKASAVGQMTKTIEVGKALAGSTADTVTAALEKCFDAMGAAFKMVIQSGTITDIEIDSAGGFDTGVTTIVDDQSGEEYKVTFQNENLFVEDPNGKVIVTIPSIISLLDLSLEGEVRALSNSETEVGQKVALTITRADDRWYDLPECYTCWDGVMVSAGYCRANEEVSL</sequence>
<dbReference type="SUPFAM" id="SSF160991">
    <property type="entry name" value="CV3147-like"/>
    <property type="match status" value="1"/>
</dbReference>
<name>A0A415DYR5_9FIRM</name>
<dbReference type="STRING" id="1776384.GCA_900086585_01750"/>
<comment type="caution">
    <text evidence="3">The sequence shown here is derived from an EMBL/GenBank/DDBJ whole genome shotgun (WGS) entry which is preliminary data.</text>
</comment>
<dbReference type="InterPro" id="IPR010318">
    <property type="entry name" value="S-Me-THD_N"/>
</dbReference>
<dbReference type="Proteomes" id="UP000284841">
    <property type="component" value="Unassembled WGS sequence"/>
</dbReference>
<dbReference type="AlphaFoldDB" id="A0A415DYR5"/>
<evidence type="ECO:0000313" key="4">
    <source>
        <dbReference type="Proteomes" id="UP000284841"/>
    </source>
</evidence>
<evidence type="ECO:0000313" key="3">
    <source>
        <dbReference type="EMBL" id="RHJ85999.1"/>
    </source>
</evidence>
<dbReference type="InterPro" id="IPR048350">
    <property type="entry name" value="S-Me-THD-like_C"/>
</dbReference>
<proteinExistence type="predicted"/>
<reference evidence="3 4" key="1">
    <citation type="submission" date="2018-08" db="EMBL/GenBank/DDBJ databases">
        <title>A genome reference for cultivated species of the human gut microbiota.</title>
        <authorList>
            <person name="Zou Y."/>
            <person name="Xue W."/>
            <person name="Luo G."/>
        </authorList>
    </citation>
    <scope>NUCLEOTIDE SEQUENCE [LARGE SCALE GENOMIC DNA]</scope>
    <source>
        <strain evidence="3 4">AM07-24</strain>
    </source>
</reference>
<evidence type="ECO:0000259" key="1">
    <source>
        <dbReference type="Pfam" id="PF06032"/>
    </source>
</evidence>
<evidence type="ECO:0000259" key="2">
    <source>
        <dbReference type="Pfam" id="PF20906"/>
    </source>
</evidence>
<dbReference type="OrthoDB" id="7441206at2"/>
<gene>
    <name evidence="3" type="ORF">DW099_14260</name>
</gene>